<dbReference type="Pfam" id="PF09582">
    <property type="entry name" value="AnfO_nitrog"/>
    <property type="match status" value="1"/>
</dbReference>
<gene>
    <name evidence="1" type="ORF">DES37_107187</name>
</gene>
<dbReference type="InterPro" id="IPR014287">
    <property type="entry name" value="Nase_Fe-Fe_AnfO"/>
</dbReference>
<comment type="caution">
    <text evidence="1">The sequence shown here is derived from an EMBL/GenBank/DDBJ whole genome shotgun (WGS) entry which is preliminary data.</text>
</comment>
<reference evidence="1 2" key="1">
    <citation type="submission" date="2018-05" db="EMBL/GenBank/DDBJ databases">
        <title>Genomic Encyclopedia of Type Strains, Phase IV (KMG-IV): sequencing the most valuable type-strain genomes for metagenomic binning, comparative biology and taxonomic classification.</title>
        <authorList>
            <person name="Goeker M."/>
        </authorList>
    </citation>
    <scope>NUCLEOTIDE SEQUENCE [LARGE SCALE GENOMIC DNA]</scope>
    <source>
        <strain evidence="1 2">DSM 19579</strain>
    </source>
</reference>
<organism evidence="1 2">
    <name type="scientific">Mangrovibacter plantisponsor</name>
    <dbReference type="NCBI Taxonomy" id="451513"/>
    <lineage>
        <taxon>Bacteria</taxon>
        <taxon>Pseudomonadati</taxon>
        <taxon>Pseudomonadota</taxon>
        <taxon>Gammaproteobacteria</taxon>
        <taxon>Enterobacterales</taxon>
        <taxon>Enterobacteriaceae</taxon>
        <taxon>Mangrovibacter</taxon>
    </lineage>
</organism>
<name>A0A317Q3K8_9ENTR</name>
<evidence type="ECO:0000313" key="2">
    <source>
        <dbReference type="Proteomes" id="UP000246744"/>
    </source>
</evidence>
<sequence length="209" mass="23223">MNIAVFLDKQGVTCGIWQAATLGLFAPRNTGWQAIVQVPLSVNREMLPEDVRHQVMAAARALPGCRHIVASEITGAVKAWLDGMGFTMWQCAGRPEGFLERLNNQVMQCAPTVVALPKSFIQPGEKQGEFQADLIAALYETEGHASRRILIPFLFKGQFTRLEITCDHLPRWFSRTLEKLAYPWDVTTQSDGTLRVVVSKAASRSQNVP</sequence>
<proteinExistence type="predicted"/>
<evidence type="ECO:0000313" key="1">
    <source>
        <dbReference type="EMBL" id="PWW08143.1"/>
    </source>
</evidence>
<dbReference type="AlphaFoldDB" id="A0A317Q3K8"/>
<accession>A0A317Q3K8</accession>
<protein>
    <submittedName>
        <fullName evidence="1">Fe-only nitrogenase accessory protein AnfO</fullName>
    </submittedName>
</protein>
<dbReference type="RefSeq" id="WP_110026101.1">
    <property type="nucleotide sequence ID" value="NZ_QGTS01000007.1"/>
</dbReference>
<dbReference type="Proteomes" id="UP000246744">
    <property type="component" value="Unassembled WGS sequence"/>
</dbReference>
<dbReference type="EMBL" id="QGTS01000007">
    <property type="protein sequence ID" value="PWW08143.1"/>
    <property type="molecule type" value="Genomic_DNA"/>
</dbReference>
<keyword evidence="2" id="KW-1185">Reference proteome</keyword>
<dbReference type="OrthoDB" id="200286at2"/>